<name>A0AA88DZ18_FICCA</name>
<evidence type="ECO:0000256" key="1">
    <source>
        <dbReference type="ARBA" id="ARBA00004167"/>
    </source>
</evidence>
<keyword evidence="9 12" id="KW-0503">Monooxygenase</keyword>
<evidence type="ECO:0000256" key="10">
    <source>
        <dbReference type="ARBA" id="ARBA00023136"/>
    </source>
</evidence>
<evidence type="ECO:0000256" key="11">
    <source>
        <dbReference type="PIRSR" id="PIRSR602401-1"/>
    </source>
</evidence>
<keyword evidence="7 12" id="KW-0560">Oxidoreductase</keyword>
<evidence type="ECO:0000256" key="3">
    <source>
        <dbReference type="ARBA" id="ARBA00022617"/>
    </source>
</evidence>
<dbReference type="AlphaFoldDB" id="A0AA88DZ18"/>
<proteinExistence type="inferred from homology"/>
<dbReference type="PANTHER" id="PTHR24282">
    <property type="entry name" value="CYTOCHROME P450 FAMILY MEMBER"/>
    <property type="match status" value="1"/>
</dbReference>
<reference evidence="14" key="1">
    <citation type="submission" date="2023-07" db="EMBL/GenBank/DDBJ databases">
        <title>draft genome sequence of fig (Ficus carica).</title>
        <authorList>
            <person name="Takahashi T."/>
            <person name="Nishimura K."/>
        </authorList>
    </citation>
    <scope>NUCLEOTIDE SEQUENCE</scope>
</reference>
<dbReference type="GO" id="GO:0016020">
    <property type="term" value="C:membrane"/>
    <property type="evidence" value="ECO:0007669"/>
    <property type="project" value="UniProtKB-SubCell"/>
</dbReference>
<dbReference type="Proteomes" id="UP001187192">
    <property type="component" value="Unassembled WGS sequence"/>
</dbReference>
<dbReference type="GO" id="GO:0005506">
    <property type="term" value="F:iron ion binding"/>
    <property type="evidence" value="ECO:0007669"/>
    <property type="project" value="InterPro"/>
</dbReference>
<feature type="transmembrane region" description="Helical" evidence="13">
    <location>
        <begin position="6"/>
        <end position="28"/>
    </location>
</feature>
<keyword evidence="5 11" id="KW-0479">Metal-binding</keyword>
<dbReference type="InterPro" id="IPR036396">
    <property type="entry name" value="Cyt_P450_sf"/>
</dbReference>
<protein>
    <recommendedName>
        <fullName evidence="16">Cytochrome P450</fullName>
    </recommendedName>
</protein>
<comment type="similarity">
    <text evidence="2 12">Belongs to the cytochrome P450 family.</text>
</comment>
<keyword evidence="4 13" id="KW-0812">Transmembrane</keyword>
<evidence type="ECO:0000256" key="8">
    <source>
        <dbReference type="ARBA" id="ARBA00023004"/>
    </source>
</evidence>
<dbReference type="Gramene" id="FCD_00024755-RA">
    <property type="protein sequence ID" value="FCD_00024755-RA:cds"/>
    <property type="gene ID" value="FCD_00024755"/>
</dbReference>
<comment type="subcellular location">
    <subcellularLocation>
        <location evidence="1">Membrane</location>
        <topology evidence="1">Single-pass membrane protein</topology>
    </subcellularLocation>
</comment>
<dbReference type="GO" id="GO:0016705">
    <property type="term" value="F:oxidoreductase activity, acting on paired donors, with incorporation or reduction of molecular oxygen"/>
    <property type="evidence" value="ECO:0007669"/>
    <property type="project" value="InterPro"/>
</dbReference>
<dbReference type="PROSITE" id="PS00086">
    <property type="entry name" value="CYTOCHROME_P450"/>
    <property type="match status" value="1"/>
</dbReference>
<dbReference type="CDD" id="cd20642">
    <property type="entry name" value="CYP72"/>
    <property type="match status" value="1"/>
</dbReference>
<keyword evidence="10 13" id="KW-0472">Membrane</keyword>
<comment type="caution">
    <text evidence="14">The sequence shown here is derived from an EMBL/GenBank/DDBJ whole genome shotgun (WGS) entry which is preliminary data.</text>
</comment>
<gene>
    <name evidence="14" type="ORF">TIFTF001_033562</name>
</gene>
<evidence type="ECO:0000256" key="12">
    <source>
        <dbReference type="RuleBase" id="RU000461"/>
    </source>
</evidence>
<evidence type="ECO:0000313" key="14">
    <source>
        <dbReference type="EMBL" id="GMN64496.1"/>
    </source>
</evidence>
<feature type="binding site" description="axial binding residue" evidence="11">
    <location>
        <position position="469"/>
    </location>
    <ligand>
        <name>heme</name>
        <dbReference type="ChEBI" id="CHEBI:30413"/>
    </ligand>
    <ligandPart>
        <name>Fe</name>
        <dbReference type="ChEBI" id="CHEBI:18248"/>
    </ligandPart>
</feature>
<evidence type="ECO:0000256" key="5">
    <source>
        <dbReference type="ARBA" id="ARBA00022723"/>
    </source>
</evidence>
<comment type="cofactor">
    <cofactor evidence="11">
        <name>heme</name>
        <dbReference type="ChEBI" id="CHEBI:30413"/>
    </cofactor>
</comment>
<dbReference type="PRINTS" id="PR00385">
    <property type="entry name" value="P450"/>
</dbReference>
<evidence type="ECO:0000256" key="2">
    <source>
        <dbReference type="ARBA" id="ARBA00010617"/>
    </source>
</evidence>
<dbReference type="Gene3D" id="1.10.630.10">
    <property type="entry name" value="Cytochrome P450"/>
    <property type="match status" value="1"/>
</dbReference>
<keyword evidence="6 13" id="KW-1133">Transmembrane helix</keyword>
<dbReference type="Pfam" id="PF00067">
    <property type="entry name" value="p450"/>
    <property type="match status" value="1"/>
</dbReference>
<evidence type="ECO:0000313" key="15">
    <source>
        <dbReference type="Proteomes" id="UP001187192"/>
    </source>
</evidence>
<evidence type="ECO:0000256" key="6">
    <source>
        <dbReference type="ARBA" id="ARBA00022989"/>
    </source>
</evidence>
<dbReference type="InterPro" id="IPR017972">
    <property type="entry name" value="Cyt_P450_CS"/>
</dbReference>
<dbReference type="InterPro" id="IPR002401">
    <property type="entry name" value="Cyt_P450_E_grp-I"/>
</dbReference>
<organism evidence="14 15">
    <name type="scientific">Ficus carica</name>
    <name type="common">Common fig</name>
    <dbReference type="NCBI Taxonomy" id="3494"/>
    <lineage>
        <taxon>Eukaryota</taxon>
        <taxon>Viridiplantae</taxon>
        <taxon>Streptophyta</taxon>
        <taxon>Embryophyta</taxon>
        <taxon>Tracheophyta</taxon>
        <taxon>Spermatophyta</taxon>
        <taxon>Magnoliopsida</taxon>
        <taxon>eudicotyledons</taxon>
        <taxon>Gunneridae</taxon>
        <taxon>Pentapetalae</taxon>
        <taxon>rosids</taxon>
        <taxon>fabids</taxon>
        <taxon>Rosales</taxon>
        <taxon>Moraceae</taxon>
        <taxon>Ficeae</taxon>
        <taxon>Ficus</taxon>
    </lineage>
</organism>
<sequence>MEVHSVPQLTLSILLVSVLIITWTWKMLNWIWLKPKKIEKCLSQQGLRGNSYRILFGDSKESSIATEEAVSKPLNLNSDDVAPRILPFVYQTVKKYGKNSFMWVGPISRVNIMNPEYLKDIYAKYDIFLKPDTNQRIKTLITGVVMHNGEKWEKHRKIINPAFHLEKLKHMIPAFQLCCCEMIKKWEKLVSEKGSCELDICPYLETLTADVISRTAFGSSYEEGTRIFHLQKDLVQLLTKASNAINIPGWRFVPTRMNKKIKEIDKEIEFILRNMIDKREKAIQAAEAIKDDLLSMLLKSNLKEIQEGGNKKKVGMSVKDVIEECKLFYFAGHETTSLLLVWTMILLSRHPNWQTRAREEVLQVFGNNTPDFDGLNRLKVITMILYEVLRLYPPIVIADRTVEKKTRLRELSIPAGAQVVLPITLIHHDTELWGNDANEFKPERFAEGVSKATNGRVSFLAFGSGPRICVGQHFAMIEAKMALSLILQRFAFELSPSYTHAPCQAMTLRPQYGAQVVLYKRVM</sequence>
<keyword evidence="15" id="KW-1185">Reference proteome</keyword>
<dbReference type="GO" id="GO:0004497">
    <property type="term" value="F:monooxygenase activity"/>
    <property type="evidence" value="ECO:0007669"/>
    <property type="project" value="UniProtKB-KW"/>
</dbReference>
<dbReference type="FunFam" id="1.10.630.10:FF:000029">
    <property type="entry name" value="Cytochrome P450 734A1"/>
    <property type="match status" value="1"/>
</dbReference>
<keyword evidence="8 11" id="KW-0408">Iron</keyword>
<dbReference type="GO" id="GO:0020037">
    <property type="term" value="F:heme binding"/>
    <property type="evidence" value="ECO:0007669"/>
    <property type="project" value="InterPro"/>
</dbReference>
<dbReference type="InterPro" id="IPR050665">
    <property type="entry name" value="Cytochrome_P450_Monooxygen"/>
</dbReference>
<dbReference type="PANTHER" id="PTHR24282:SF255">
    <property type="entry name" value="CYTOCHROME P450 72A11-RELATED"/>
    <property type="match status" value="1"/>
</dbReference>
<evidence type="ECO:0000256" key="9">
    <source>
        <dbReference type="ARBA" id="ARBA00023033"/>
    </source>
</evidence>
<dbReference type="SUPFAM" id="SSF48264">
    <property type="entry name" value="Cytochrome P450"/>
    <property type="match status" value="1"/>
</dbReference>
<dbReference type="PRINTS" id="PR00463">
    <property type="entry name" value="EP450I"/>
</dbReference>
<keyword evidence="3 11" id="KW-0349">Heme</keyword>
<accession>A0AA88DZ18</accession>
<dbReference type="EMBL" id="BTGU01000183">
    <property type="protein sequence ID" value="GMN64496.1"/>
    <property type="molecule type" value="Genomic_DNA"/>
</dbReference>
<evidence type="ECO:0008006" key="16">
    <source>
        <dbReference type="Google" id="ProtNLM"/>
    </source>
</evidence>
<dbReference type="InterPro" id="IPR001128">
    <property type="entry name" value="Cyt_P450"/>
</dbReference>
<evidence type="ECO:0000256" key="4">
    <source>
        <dbReference type="ARBA" id="ARBA00022692"/>
    </source>
</evidence>
<evidence type="ECO:0000256" key="7">
    <source>
        <dbReference type="ARBA" id="ARBA00023002"/>
    </source>
</evidence>
<evidence type="ECO:0000256" key="13">
    <source>
        <dbReference type="SAM" id="Phobius"/>
    </source>
</evidence>